<accession>A0ABP7T2T6</accession>
<proteinExistence type="predicted"/>
<dbReference type="Proteomes" id="UP001500567">
    <property type="component" value="Unassembled WGS sequence"/>
</dbReference>
<name>A0ABP7T2T6_9BACT</name>
<dbReference type="EMBL" id="BAABDJ010000049">
    <property type="protein sequence ID" value="GAA4020278.1"/>
    <property type="molecule type" value="Genomic_DNA"/>
</dbReference>
<keyword evidence="2" id="KW-1185">Reference proteome</keyword>
<dbReference type="RefSeq" id="WP_345075189.1">
    <property type="nucleotide sequence ID" value="NZ_BAABDJ010000049.1"/>
</dbReference>
<evidence type="ECO:0000313" key="2">
    <source>
        <dbReference type="Proteomes" id="UP001500567"/>
    </source>
</evidence>
<gene>
    <name evidence="1" type="ORF">GCM10022408_37780</name>
</gene>
<organism evidence="1 2">
    <name type="scientific">Hymenobacter fastidiosus</name>
    <dbReference type="NCBI Taxonomy" id="486264"/>
    <lineage>
        <taxon>Bacteria</taxon>
        <taxon>Pseudomonadati</taxon>
        <taxon>Bacteroidota</taxon>
        <taxon>Cytophagia</taxon>
        <taxon>Cytophagales</taxon>
        <taxon>Hymenobacteraceae</taxon>
        <taxon>Hymenobacter</taxon>
    </lineage>
</organism>
<reference evidence="2" key="1">
    <citation type="journal article" date="2019" name="Int. J. Syst. Evol. Microbiol.">
        <title>The Global Catalogue of Microorganisms (GCM) 10K type strain sequencing project: providing services to taxonomists for standard genome sequencing and annotation.</title>
        <authorList>
            <consortium name="The Broad Institute Genomics Platform"/>
            <consortium name="The Broad Institute Genome Sequencing Center for Infectious Disease"/>
            <person name="Wu L."/>
            <person name="Ma J."/>
        </authorList>
    </citation>
    <scope>NUCLEOTIDE SEQUENCE [LARGE SCALE GENOMIC DNA]</scope>
    <source>
        <strain evidence="2">JCM 17224</strain>
    </source>
</reference>
<sequence>MESSLEIQRSTFHIDEAFDNSLNVFKVELIASYPNNHFAPYWHTGSIHSKLENPEINGRLKLLLVDNRSPVEQQHIAAFVDIVKSHPFLGVAQE</sequence>
<evidence type="ECO:0000313" key="1">
    <source>
        <dbReference type="EMBL" id="GAA4020278.1"/>
    </source>
</evidence>
<comment type="caution">
    <text evidence="1">The sequence shown here is derived from an EMBL/GenBank/DDBJ whole genome shotgun (WGS) entry which is preliminary data.</text>
</comment>
<protein>
    <submittedName>
        <fullName evidence="1">Uncharacterized protein</fullName>
    </submittedName>
</protein>